<dbReference type="GO" id="GO:0046872">
    <property type="term" value="F:metal ion binding"/>
    <property type="evidence" value="ECO:0007669"/>
    <property type="project" value="UniProtKB-KW"/>
</dbReference>
<evidence type="ECO:0000313" key="10">
    <source>
        <dbReference type="EMBL" id="RHB36284.1"/>
    </source>
</evidence>
<keyword evidence="4 8" id="KW-1133">Transmembrane helix</keyword>
<dbReference type="PROSITE" id="PS00154">
    <property type="entry name" value="ATPASE_E1_E2"/>
    <property type="match status" value="1"/>
</dbReference>
<dbReference type="PRINTS" id="PR00119">
    <property type="entry name" value="CATATPASE"/>
</dbReference>
<evidence type="ECO:0000256" key="1">
    <source>
        <dbReference type="ARBA" id="ARBA00004370"/>
    </source>
</evidence>
<accession>A0A413VS35</accession>
<evidence type="ECO:0000313" key="11">
    <source>
        <dbReference type="Proteomes" id="UP000284379"/>
    </source>
</evidence>
<proteinExistence type="inferred from homology"/>
<dbReference type="InterPro" id="IPR036412">
    <property type="entry name" value="HAD-like_sf"/>
</dbReference>
<sequence>MSCNCCHPSGCSPEKKKNEYIPAIISFTMLTVGMILNHFNLFTLPGSALIWYTVAYLPVGWPVLREAFGRLRHGEFFNEFMLMGIATIGAFCIGEYPEGVAVMLFYSIGEAFQDRAVGNAQRNIKALLDVRPETATVIRDERPETMHPENVKVGETIEIKAGERVPLDGMMQNEQASFNTAALTGESRPRTIRKGETVLAGMIATDRVVRLTVTKPFNESALARILAMVQEANERKAPVELFIRRFARIYTPIVTGLAVLIVLLPFLYSLGVPAFDYVFRDWLYRSLVFLVISCPCALVVSIPLGYFGGIGAASRAGVLFKGGNYLDAITQVNTVVFDKTGTLTKGVFEVQHVESVLSSDTELLQYVASAEQKSTHPIARAIGEYAIRKGVTLLPATDTTEIPGHGLRVIIAGHEVLAGNPRLLSRYNIAYPAELNVSADTIVACAINGTYAGYLLLADIPKEDAEIAIQALKALNIDNIQILSGDKQAIVSKLGAQLGVSQAYGDLLPEGKVAHIEQLKANPAHRIAFVGDGINDAPVLAMSNVGIAMGGLGSDAAIETADVVIQNDQPSKVTTAIRIGRATRQIVWQNIILAFGVKLAVLLLGAVGMATMWEAVFADVGVALLAILNAIRIQKQGASDQFTSGMNNENKK</sequence>
<dbReference type="EMBL" id="QSGO01000004">
    <property type="protein sequence ID" value="RHB36284.1"/>
    <property type="molecule type" value="Genomic_DNA"/>
</dbReference>
<organism evidence="10 11">
    <name type="scientific">Bacteroides nordii</name>
    <dbReference type="NCBI Taxonomy" id="291645"/>
    <lineage>
        <taxon>Bacteria</taxon>
        <taxon>Pseudomonadati</taxon>
        <taxon>Bacteroidota</taxon>
        <taxon>Bacteroidia</taxon>
        <taxon>Bacteroidales</taxon>
        <taxon>Bacteroidaceae</taxon>
        <taxon>Bacteroides</taxon>
    </lineage>
</organism>
<evidence type="ECO:0000256" key="7">
    <source>
        <dbReference type="ARBA" id="ARBA00047308"/>
    </source>
</evidence>
<dbReference type="Pfam" id="PF00702">
    <property type="entry name" value="Hydrolase"/>
    <property type="match status" value="1"/>
</dbReference>
<dbReference type="InterPro" id="IPR001757">
    <property type="entry name" value="P_typ_ATPase"/>
</dbReference>
<dbReference type="GO" id="GO:0005524">
    <property type="term" value="F:ATP binding"/>
    <property type="evidence" value="ECO:0007669"/>
    <property type="project" value="UniProtKB-UniRule"/>
</dbReference>
<comment type="caution">
    <text evidence="10">The sequence shown here is derived from an EMBL/GenBank/DDBJ whole genome shotgun (WGS) entry which is preliminary data.</text>
</comment>
<dbReference type="PANTHER" id="PTHR48085">
    <property type="entry name" value="CADMIUM/ZINC-TRANSPORTING ATPASE HMA2-RELATED"/>
    <property type="match status" value="1"/>
</dbReference>
<dbReference type="InterPro" id="IPR023214">
    <property type="entry name" value="HAD_sf"/>
</dbReference>
<dbReference type="GO" id="GO:0015086">
    <property type="term" value="F:cadmium ion transmembrane transporter activity"/>
    <property type="evidence" value="ECO:0007669"/>
    <property type="project" value="TreeGrafter"/>
</dbReference>
<feature type="domain" description="P-type ATPase A" evidence="9">
    <location>
        <begin position="131"/>
        <end position="230"/>
    </location>
</feature>
<feature type="transmembrane region" description="Helical" evidence="8">
    <location>
        <begin position="45"/>
        <end position="64"/>
    </location>
</feature>
<dbReference type="InterPro" id="IPR059000">
    <property type="entry name" value="ATPase_P-type_domA"/>
</dbReference>
<evidence type="ECO:0000256" key="3">
    <source>
        <dbReference type="ARBA" id="ARBA00022692"/>
    </source>
</evidence>
<evidence type="ECO:0000256" key="2">
    <source>
        <dbReference type="ARBA" id="ARBA00006024"/>
    </source>
</evidence>
<keyword evidence="5 8" id="KW-0472">Membrane</keyword>
<dbReference type="AlphaFoldDB" id="A0A413VS35"/>
<dbReference type="EC" id="7.2.2.12" evidence="6"/>
<dbReference type="Gene3D" id="3.40.50.1000">
    <property type="entry name" value="HAD superfamily/HAD-like"/>
    <property type="match status" value="1"/>
</dbReference>
<dbReference type="RefSeq" id="WP_122201127.1">
    <property type="nucleotide sequence ID" value="NZ_CABJFV010000004.1"/>
</dbReference>
<keyword evidence="8" id="KW-0479">Metal-binding</keyword>
<gene>
    <name evidence="10" type="primary">cadA</name>
    <name evidence="10" type="ORF">DW888_06450</name>
</gene>
<dbReference type="PRINTS" id="PR00120">
    <property type="entry name" value="HATPASE"/>
</dbReference>
<dbReference type="GO" id="GO:0016887">
    <property type="term" value="F:ATP hydrolysis activity"/>
    <property type="evidence" value="ECO:0007669"/>
    <property type="project" value="InterPro"/>
</dbReference>
<dbReference type="InterPro" id="IPR023298">
    <property type="entry name" value="ATPase_P-typ_TM_dom_sf"/>
</dbReference>
<evidence type="ECO:0000256" key="8">
    <source>
        <dbReference type="RuleBase" id="RU362081"/>
    </source>
</evidence>
<dbReference type="NCBIfam" id="TIGR01512">
    <property type="entry name" value="ATPase-IB2_Cd"/>
    <property type="match status" value="1"/>
</dbReference>
<keyword evidence="8" id="KW-1003">Cell membrane</keyword>
<keyword evidence="8" id="KW-0067">ATP-binding</keyword>
<dbReference type="InterPro" id="IPR018303">
    <property type="entry name" value="ATPase_P-typ_P_site"/>
</dbReference>
<dbReference type="Gene3D" id="2.70.150.10">
    <property type="entry name" value="Calcium-transporting ATPase, cytoplasmic transduction domain A"/>
    <property type="match status" value="1"/>
</dbReference>
<feature type="transmembrane region" description="Helical" evidence="8">
    <location>
        <begin position="249"/>
        <end position="270"/>
    </location>
</feature>
<dbReference type="InterPro" id="IPR027256">
    <property type="entry name" value="P-typ_ATPase_IB"/>
</dbReference>
<protein>
    <recommendedName>
        <fullName evidence="6">P-type Zn(2+) transporter</fullName>
        <ecNumber evidence="6">7.2.2.12</ecNumber>
    </recommendedName>
</protein>
<comment type="catalytic activity">
    <reaction evidence="7">
        <text>Zn(2+)(in) + ATP + H2O = Zn(2+)(out) + ADP + phosphate + H(+)</text>
        <dbReference type="Rhea" id="RHEA:20621"/>
        <dbReference type="ChEBI" id="CHEBI:15377"/>
        <dbReference type="ChEBI" id="CHEBI:15378"/>
        <dbReference type="ChEBI" id="CHEBI:29105"/>
        <dbReference type="ChEBI" id="CHEBI:30616"/>
        <dbReference type="ChEBI" id="CHEBI:43474"/>
        <dbReference type="ChEBI" id="CHEBI:456216"/>
        <dbReference type="EC" id="7.2.2.12"/>
    </reaction>
</comment>
<comment type="similarity">
    <text evidence="2 8">Belongs to the cation transport ATPase (P-type) (TC 3.A.3) family. Type IB subfamily.</text>
</comment>
<dbReference type="PANTHER" id="PTHR48085:SF5">
    <property type="entry name" value="CADMIUM_ZINC-TRANSPORTING ATPASE HMA4-RELATED"/>
    <property type="match status" value="1"/>
</dbReference>
<dbReference type="GO" id="GO:0005886">
    <property type="term" value="C:plasma membrane"/>
    <property type="evidence" value="ECO:0007669"/>
    <property type="project" value="UniProtKB-SubCell"/>
</dbReference>
<feature type="transmembrane region" description="Helical" evidence="8">
    <location>
        <begin position="612"/>
        <end position="631"/>
    </location>
</feature>
<dbReference type="InterPro" id="IPR008250">
    <property type="entry name" value="ATPase_P-typ_transduc_dom_A_sf"/>
</dbReference>
<dbReference type="GO" id="GO:0016463">
    <property type="term" value="F:P-type zinc transporter activity"/>
    <property type="evidence" value="ECO:0007669"/>
    <property type="project" value="UniProtKB-EC"/>
</dbReference>
<evidence type="ECO:0000259" key="9">
    <source>
        <dbReference type="Pfam" id="PF00122"/>
    </source>
</evidence>
<dbReference type="SUPFAM" id="SSF81653">
    <property type="entry name" value="Calcium ATPase, transduction domain A"/>
    <property type="match status" value="1"/>
</dbReference>
<feature type="transmembrane region" description="Helical" evidence="8">
    <location>
        <begin position="282"/>
        <end position="307"/>
    </location>
</feature>
<dbReference type="Proteomes" id="UP000284379">
    <property type="component" value="Unassembled WGS sequence"/>
</dbReference>
<evidence type="ECO:0000256" key="5">
    <source>
        <dbReference type="ARBA" id="ARBA00023136"/>
    </source>
</evidence>
<reference evidence="10 11" key="1">
    <citation type="submission" date="2018-08" db="EMBL/GenBank/DDBJ databases">
        <title>A genome reference for cultivated species of the human gut microbiota.</title>
        <authorList>
            <person name="Zou Y."/>
            <person name="Xue W."/>
            <person name="Luo G."/>
        </authorList>
    </citation>
    <scope>NUCLEOTIDE SEQUENCE [LARGE SCALE GENOMIC DNA]</scope>
    <source>
        <strain evidence="10 11">AM40-30BH</strain>
    </source>
</reference>
<comment type="subcellular location">
    <subcellularLocation>
        <location evidence="8">Cell membrane</location>
    </subcellularLocation>
    <subcellularLocation>
        <location evidence="1">Membrane</location>
    </subcellularLocation>
</comment>
<evidence type="ECO:0000256" key="4">
    <source>
        <dbReference type="ARBA" id="ARBA00022989"/>
    </source>
</evidence>
<feature type="transmembrane region" description="Helical" evidence="8">
    <location>
        <begin position="586"/>
        <end position="606"/>
    </location>
</feature>
<keyword evidence="8" id="KW-0547">Nucleotide-binding</keyword>
<dbReference type="InterPro" id="IPR023299">
    <property type="entry name" value="ATPase_P-typ_cyto_dom_N"/>
</dbReference>
<feature type="transmembrane region" description="Helical" evidence="8">
    <location>
        <begin position="20"/>
        <end position="39"/>
    </location>
</feature>
<dbReference type="Pfam" id="PF00122">
    <property type="entry name" value="E1-E2_ATPase"/>
    <property type="match status" value="1"/>
</dbReference>
<dbReference type="InterPro" id="IPR051014">
    <property type="entry name" value="Cation_Transport_ATPase_IB"/>
</dbReference>
<keyword evidence="3 8" id="KW-0812">Transmembrane</keyword>
<dbReference type="Gene3D" id="3.40.1110.10">
    <property type="entry name" value="Calcium-transporting ATPase, cytoplasmic domain N"/>
    <property type="match status" value="1"/>
</dbReference>
<name>A0A413VS35_9BACE</name>
<dbReference type="SUPFAM" id="SSF56784">
    <property type="entry name" value="HAD-like"/>
    <property type="match status" value="1"/>
</dbReference>
<dbReference type="SUPFAM" id="SSF81665">
    <property type="entry name" value="Calcium ATPase, transmembrane domain M"/>
    <property type="match status" value="1"/>
</dbReference>
<dbReference type="NCBIfam" id="TIGR01525">
    <property type="entry name" value="ATPase-IB_hvy"/>
    <property type="match status" value="1"/>
</dbReference>
<evidence type="ECO:0000256" key="6">
    <source>
        <dbReference type="ARBA" id="ARBA00039097"/>
    </source>
</evidence>
<dbReference type="NCBIfam" id="TIGR01494">
    <property type="entry name" value="ATPase_P-type"/>
    <property type="match status" value="1"/>
</dbReference>
<keyword evidence="10" id="KW-0378">Hydrolase</keyword>